<dbReference type="InterPro" id="IPR013783">
    <property type="entry name" value="Ig-like_fold"/>
</dbReference>
<feature type="transmembrane region" description="Helical" evidence="2">
    <location>
        <begin position="2672"/>
        <end position="2691"/>
    </location>
</feature>
<dbReference type="PROSITE" id="PS00022">
    <property type="entry name" value="EGF_1"/>
    <property type="match status" value="1"/>
</dbReference>
<feature type="transmembrane region" description="Helical" evidence="2">
    <location>
        <begin position="2793"/>
        <end position="2818"/>
    </location>
</feature>
<feature type="transmembrane region" description="Helical" evidence="2">
    <location>
        <begin position="2946"/>
        <end position="2967"/>
    </location>
</feature>
<evidence type="ECO:0000259" key="4">
    <source>
        <dbReference type="PROSITE" id="PS01186"/>
    </source>
</evidence>
<feature type="region of interest" description="Disordered" evidence="1">
    <location>
        <begin position="3089"/>
        <end position="3109"/>
    </location>
</feature>
<feature type="transmembrane region" description="Helical" evidence="2">
    <location>
        <begin position="2573"/>
        <end position="2595"/>
    </location>
</feature>
<protein>
    <recommendedName>
        <fullName evidence="3 4">EGF-like domain-containing protein</fullName>
    </recommendedName>
</protein>
<evidence type="ECO:0000259" key="3">
    <source>
        <dbReference type="PROSITE" id="PS00022"/>
    </source>
</evidence>
<feature type="domain" description="EGF-like" evidence="3 4">
    <location>
        <begin position="67"/>
        <end position="78"/>
    </location>
</feature>
<proteinExistence type="predicted"/>
<feature type="transmembrane region" description="Helical" evidence="2">
    <location>
        <begin position="2859"/>
        <end position="2879"/>
    </location>
</feature>
<keyword evidence="2" id="KW-1133">Transmembrane helix</keyword>
<gene>
    <name evidence="5" type="ORF">OMED0929_LOCUS4426</name>
</gene>
<keyword evidence="2" id="KW-0472">Membrane</keyword>
<dbReference type="PANTHER" id="PTHR11319:SF35">
    <property type="entry name" value="OUTER MEMBRANE PROTEIN PMPC-RELATED"/>
    <property type="match status" value="1"/>
</dbReference>
<evidence type="ECO:0000256" key="1">
    <source>
        <dbReference type="SAM" id="MobiDB-lite"/>
    </source>
</evidence>
<dbReference type="Gene3D" id="2.60.40.10">
    <property type="entry name" value="Immunoglobulins"/>
    <property type="match status" value="1"/>
</dbReference>
<organism evidence="5">
    <name type="scientific">Ostreococcus mediterraneus</name>
    <dbReference type="NCBI Taxonomy" id="1486918"/>
    <lineage>
        <taxon>Eukaryota</taxon>
        <taxon>Viridiplantae</taxon>
        <taxon>Chlorophyta</taxon>
        <taxon>Mamiellophyceae</taxon>
        <taxon>Mamiellales</taxon>
        <taxon>Bathycoccaceae</taxon>
        <taxon>Ostreococcus</taxon>
    </lineage>
</organism>
<dbReference type="InterPro" id="IPR000742">
    <property type="entry name" value="EGF"/>
</dbReference>
<evidence type="ECO:0000256" key="2">
    <source>
        <dbReference type="SAM" id="Phobius"/>
    </source>
</evidence>
<evidence type="ECO:0000313" key="5">
    <source>
        <dbReference type="EMBL" id="CAD8583510.1"/>
    </source>
</evidence>
<feature type="transmembrane region" description="Helical" evidence="2">
    <location>
        <begin position="2753"/>
        <end position="2773"/>
    </location>
</feature>
<accession>A0A7S0KJL7</accession>
<reference evidence="5" key="1">
    <citation type="submission" date="2021-01" db="EMBL/GenBank/DDBJ databases">
        <authorList>
            <person name="Corre E."/>
            <person name="Pelletier E."/>
            <person name="Niang G."/>
            <person name="Scheremetjew M."/>
            <person name="Finn R."/>
            <person name="Kale V."/>
            <person name="Holt S."/>
            <person name="Cochrane G."/>
            <person name="Meng A."/>
            <person name="Brown T."/>
            <person name="Cohen L."/>
        </authorList>
    </citation>
    <scope>NUCLEOTIDE SEQUENCE</scope>
    <source>
        <strain evidence="5">Clade-D-RCC2572</strain>
    </source>
</reference>
<sequence>MAIDKRYTMTQKSRRYSLWPLLPLALALVLVLVCSAATLVRSVTFNRCEFSCSEDLGQGSCDSDGTCTCSTGWSGIACDVPSQALSKVSRLDGTYGYVFNTSGTSYKENRVSDLVYDTIKGVMYVYGLDENGSPRVFEMDPRYPETFTADGITSRGWGPTSGPRRASTIKPVALTVETEFCGPGITSSCVAKHPRAYGHSDPTKSRGWYGVYSKLALDVSAALTGVYAPLNMWHPTVSNRFKFRIVKYVGTVCPTDTSLWDSCMLGTASSGEHSNNFEKDGYILDALGTDPTNGIVVYKASHEDGVSSGVLGILGSTLVSRGELTLQPSLLASKCASCATAPDALRLETSISYSDTVVAVNYVIFAGSALLDDVNGIYYPALFKVNTAPSTLTGDGVEMYLDTTSVKVLDTCEGQLDAKQGRFSTFTAMTSYDGKGYVGTSGRDGDCDGCYRRAACIFMFDLGFAEGASPTAVIALDADLGERDVTSATVQPAATASDKTYMFWAVGKRDGEASRIVKIEIGGSDTSSACTSGCFRRVASIEESFPFAGIRYIPSTGGIFAVSSSESTATYVKYSTVVISSVEPKYVSTATLGKSIQILGSGFYSQTLESDQSHSIACRFGHSLDSHDGFSTTSWSAATFVSSSEVTCVAPASADSNSTTLGYTEVQVSFDGFPSDSTDPTGIWEGSMWNSGDSHVLYHDPAVVVETKIESSAAQVLYTGEDVDEKPVTLRVLGGPFINSADLKCKFDDADTSIVSATFVSESEITCPICTVVNGRCNNPPGSPLPWLSSGAPADVSVAVTLNGLDYGSSTGSLKLYGPPAGVKVLSTAPTYRAFKADSTFSLDSFTVGLIDLNGFSIPNDMGIGGSKGFTISAVLNGPSTVAIVSSTASAQTVNGVATLALELDDVPPAGEYTITFTGADCTNTSCSSNLGTSAHAYFSVQPGSASGLNVVPGSSRGNPLYITVGALFPSDVVILSGAKTVNVGHLTVSIIDVARNELGSLSTEDVSVTASLVVGSVDANGEYEMRAQGAQLSGTLTKTTANGRVSFSDLVLTASGNSGTRAVGSTADITYGGATRGDYGEASKYIIQFAASIGNVPVLAHSILRIDVGEPVYLRINGTYSAITTYTEASKQPVGEIIIGAYDGGNNFVGTAETALRNVHVEATVGITLDGTVDLAREIDTGIWRFSDITIVSPTAANFELKFTSADLTPVIQVVNVLAGNAGYKLVPTTLSLTPLVAASAVQFDSFAVNVFDWTNNFLGTGDRHSTGDGYAPNRRIRVTCETLTLTGSVEVFTNGAGTASISALSATLPKAGTHTIVVSEYDADVNGETRAGRLQSATVTITISAGAVSGFKVSTSAQLEYTTSFSESLQVSEISAYSVGDTIPLADFEVVPVDVAGNESPTGTLPSGITLTASMNDSSRDIYPYILGANETTIAREAVLTVYADTSLYPRTGSLIKTTSSAGVATFSGLHLVKPKTGTYTLTFASGSSSYTSAVAELKITPGRSQHVGLLPYCDLSADASVCDESTNCTCNAYRAASDVPLHPISAYILDGALNPVGDFDTKSCETCPDRKIILSPKNVTLCHSVTNGGDACECAGLASATSTLDGKLCSPTVAIEVTPESGLGYFDAIFIAAPKVGTYAIELYSPGLTSVEYYFSVSLGVAAAFVLDSVQASSVLTSEVETAISTSSNPLVGRLYDGGGNFMSTATHGEQIFVSCETANLAEYPQGINPVIGGKTYAASCGSVALCASQSATAGVVEFKNLVLLAPTANVHTIIFTMNDKQVASYEVTVQLGQASKLIVANSPETSYQAAASTKLGLIEITIADGAGNVLGTSNTDTFIITTAMTGPRHTFRTTAGRNRTIGSGYGNVLFSDLIVDTPEVGNYLLTFSCIGCAEIGLVIEAMSFGFSVYLGVPAALTVATSYTSHSTGETLTLQSSYSTAKEVSLSSFVVQVIDGASNVLNLQYEIDVEATPVSVGSCTTSAIEMAYTPQSVISGVAIFDDIVVKRPCTGTYHLTFSSPGLSSVSTLLTFSTGYPSTIDVCTVNSYTRVETGLCNDTHTYVGASDMVVQSFSAQLTDPGGLHVGDAWDAEARNVTVELESFVLAPGQPEVVSTPSLIADWNGSLLASSGAVGWCADTMDANPQNVVVRNPLTGGLSYEVRYSNPAAAYCREISYSGVAPDTHYNVGLKIDIGLAGVYRLRIASYCGPERCPGAIHPTLETDLLQFTVIPGAPAALKMLTAPPFVNENDFALIPAPEIVLVDSVGNVCTQVDTSIAVSVTPLLTNLLGAVGEMVSGAVKFDNLKLVGERGAEYRLTFTSDTYSLSTTSDRPLTVMNCSSIKPNSALYNGECSCMPGFTSDLSGETGYTADLDSFYIESNTTLYKTTIGSTDWISALHPYGVCVPCANGFYKSSHGADACVSCPDRMDTARSDGILKSQYYASSGSLVLGSLAHVGKDACHCVSQTQTPFLSYYRQLPLDAYLCGDCPVGGECDGDVIERVRALPGYSRFKLTSLTFRECPFPEACLGGVNSTCLDGGYTGSRCAACSKGYAYDPIKGAHPPKCYDCASGAYSVMNLPIIILNFLWFFILAWLLRRINLRRGSQAVNVVKSFVTYLQMTALAKNLDLSWPDSVKQFLLLAEKLSLLDIRSSAFKCAFNWNFYQNFAFHELLPISLGVMLFIYFTIVKYVEELKEEMAKARIQASKKKSANADDSAEEDNNDAKVNVGAQLKKDDGAAGLEESWQVNAYDKVISWLVVALWLLYPTLVQYFIEFTQCTGSPGDDDRHFVSDYSLQCAGPLYSTLWVVVVVCMILYGLGIPMLLLHMLTGEDITSSHNSVLVQYRFGLLFKGLDIKCSWWWEWVIFVRKFALIIAVIVFQQSQVFGGYCANCLLQFFFLLQIIARPYVSVEHGRIETNGLLTAMATFTGGLILAQSSSDDSTGSSGGLILFMTTAFFVAHFWTWYTFVRTLRALFKEEGEEAMISRAVRDLEFEDEVVDHFDNKRDVAIIQQEALAREHERIRLRGMVGERLPFADDDLLDAIKRDSTIDIRTEHKELSAKLEHLREKWKERTVQRDNRHVALDERHLSNMERRASKRADQNENVTDKT</sequence>
<feature type="transmembrane region" description="Helical" evidence="2">
    <location>
        <begin position="2885"/>
        <end position="2903"/>
    </location>
</feature>
<dbReference type="PROSITE" id="PS01186">
    <property type="entry name" value="EGF_2"/>
    <property type="match status" value="1"/>
</dbReference>
<dbReference type="PANTHER" id="PTHR11319">
    <property type="entry name" value="G PROTEIN-COUPLED RECEPTOR-RELATED"/>
    <property type="match status" value="1"/>
</dbReference>
<dbReference type="EMBL" id="HBEW01005277">
    <property type="protein sequence ID" value="CAD8583510.1"/>
    <property type="molecule type" value="Transcribed_RNA"/>
</dbReference>
<keyword evidence="2" id="KW-0812">Transmembrane</keyword>
<name>A0A7S0KJL7_9CHLO</name>